<dbReference type="Gene3D" id="3.40.50.300">
    <property type="entry name" value="P-loop containing nucleotide triphosphate hydrolases"/>
    <property type="match status" value="1"/>
</dbReference>
<feature type="compositionally biased region" description="Acidic residues" evidence="3">
    <location>
        <begin position="246"/>
        <end position="255"/>
    </location>
</feature>
<evidence type="ECO:0000313" key="5">
    <source>
        <dbReference type="EMBL" id="KDQ06469.1"/>
    </source>
</evidence>
<keyword evidence="6" id="KW-1185">Reference proteome</keyword>
<protein>
    <recommendedName>
        <fullName evidence="4">DNA2/NAM7 helicase-like C-terminal domain-containing protein</fullName>
    </recommendedName>
</protein>
<dbReference type="InterPro" id="IPR041679">
    <property type="entry name" value="DNA2/NAM7-like_C"/>
</dbReference>
<name>A0A067LTQ9_BOTB1</name>
<evidence type="ECO:0000256" key="3">
    <source>
        <dbReference type="SAM" id="MobiDB-lite"/>
    </source>
</evidence>
<dbReference type="STRING" id="930990.A0A067LTQ9"/>
<dbReference type="GO" id="GO:0005737">
    <property type="term" value="C:cytoplasm"/>
    <property type="evidence" value="ECO:0007669"/>
    <property type="project" value="UniProtKB-SubCell"/>
</dbReference>
<evidence type="ECO:0000256" key="2">
    <source>
        <dbReference type="ARBA" id="ARBA00022490"/>
    </source>
</evidence>
<proteinExistence type="predicted"/>
<accession>A0A067LTQ9</accession>
<reference evidence="6" key="1">
    <citation type="journal article" date="2014" name="Proc. Natl. Acad. Sci. U.S.A.">
        <title>Extensive sampling of basidiomycete genomes demonstrates inadequacy of the white-rot/brown-rot paradigm for wood decay fungi.</title>
        <authorList>
            <person name="Riley R."/>
            <person name="Salamov A.A."/>
            <person name="Brown D.W."/>
            <person name="Nagy L.G."/>
            <person name="Floudas D."/>
            <person name="Held B.W."/>
            <person name="Levasseur A."/>
            <person name="Lombard V."/>
            <person name="Morin E."/>
            <person name="Otillar R."/>
            <person name="Lindquist E.A."/>
            <person name="Sun H."/>
            <person name="LaButti K.M."/>
            <person name="Schmutz J."/>
            <person name="Jabbour D."/>
            <person name="Luo H."/>
            <person name="Baker S.E."/>
            <person name="Pisabarro A.G."/>
            <person name="Walton J.D."/>
            <person name="Blanchette R.A."/>
            <person name="Henrissat B."/>
            <person name="Martin F."/>
            <person name="Cullen D."/>
            <person name="Hibbett D.S."/>
            <person name="Grigoriev I.V."/>
        </authorList>
    </citation>
    <scope>NUCLEOTIDE SEQUENCE [LARGE SCALE GENOMIC DNA]</scope>
    <source>
        <strain evidence="6">FD-172 SS1</strain>
    </source>
</reference>
<dbReference type="PANTHER" id="PTHR45418">
    <property type="entry name" value="CANCER/TESTIS ANTIGEN 55"/>
    <property type="match status" value="1"/>
</dbReference>
<evidence type="ECO:0000313" key="6">
    <source>
        <dbReference type="Proteomes" id="UP000027195"/>
    </source>
</evidence>
<dbReference type="HOGENOM" id="CLU_868748_0_0_1"/>
<evidence type="ECO:0000259" key="4">
    <source>
        <dbReference type="Pfam" id="PF13087"/>
    </source>
</evidence>
<dbReference type="OrthoDB" id="6513042at2759"/>
<evidence type="ECO:0000256" key="1">
    <source>
        <dbReference type="ARBA" id="ARBA00004496"/>
    </source>
</evidence>
<dbReference type="EMBL" id="KL198134">
    <property type="protein sequence ID" value="KDQ06469.1"/>
    <property type="molecule type" value="Genomic_DNA"/>
</dbReference>
<dbReference type="Pfam" id="PF13087">
    <property type="entry name" value="AAA_12"/>
    <property type="match status" value="1"/>
</dbReference>
<dbReference type="AlphaFoldDB" id="A0A067LTQ9"/>
<dbReference type="Proteomes" id="UP000027195">
    <property type="component" value="Unassembled WGS sequence"/>
</dbReference>
<organism evidence="5 6">
    <name type="scientific">Botryobasidium botryosum (strain FD-172 SS1)</name>
    <dbReference type="NCBI Taxonomy" id="930990"/>
    <lineage>
        <taxon>Eukaryota</taxon>
        <taxon>Fungi</taxon>
        <taxon>Dikarya</taxon>
        <taxon>Basidiomycota</taxon>
        <taxon>Agaricomycotina</taxon>
        <taxon>Agaricomycetes</taxon>
        <taxon>Cantharellales</taxon>
        <taxon>Botryobasidiaceae</taxon>
        <taxon>Botryobasidium</taxon>
    </lineage>
</organism>
<feature type="domain" description="DNA2/NAM7 helicase-like C-terminal" evidence="4">
    <location>
        <begin position="52"/>
        <end position="221"/>
    </location>
</feature>
<dbReference type="InterPro" id="IPR047187">
    <property type="entry name" value="SF1_C_Upf1"/>
</dbReference>
<sequence length="320" mass="36044">MTEQTVVAVDRSQKQRAPGTAANRTDFFSCLTTFFQEHQEKWGDNVSNGGWVKTVKLLQNYRSHLDILNFPNNKFYDGELQAHGSPETINRCLDWGELGGPRNKRFPLIFHGIAGKDLREGRSPSYFNIEEASLVKQYVQKLKRFGLADSDIGVISPYSAQCGKIRTLLSSPEITVGSTEQFQGQERTAIIISTVRSKREEIGTDLRHSLGFLANRRRFNVWHEFMDYIRAGGGWRGLELAVLPADDGDDDDDGNDINNDAHSRRTQGESRLEQLIERFAAGVIDDIDEGMRRMAGWRMPPLEIGTTEHSAQLELAISSP</sequence>
<dbReference type="SUPFAM" id="SSF52540">
    <property type="entry name" value="P-loop containing nucleoside triphosphate hydrolases"/>
    <property type="match status" value="1"/>
</dbReference>
<dbReference type="InterPro" id="IPR027417">
    <property type="entry name" value="P-loop_NTPase"/>
</dbReference>
<dbReference type="CDD" id="cd18808">
    <property type="entry name" value="SF1_C_Upf1"/>
    <property type="match status" value="1"/>
</dbReference>
<dbReference type="PANTHER" id="PTHR45418:SF1">
    <property type="entry name" value="CANCER_TESTIS ANTIGEN 55"/>
    <property type="match status" value="1"/>
</dbReference>
<dbReference type="InParanoid" id="A0A067LTQ9"/>
<gene>
    <name evidence="5" type="ORF">BOTBODRAFT_149656</name>
</gene>
<feature type="region of interest" description="Disordered" evidence="3">
    <location>
        <begin position="246"/>
        <end position="269"/>
    </location>
</feature>
<feature type="region of interest" description="Disordered" evidence="3">
    <location>
        <begin position="1"/>
        <end position="20"/>
    </location>
</feature>
<comment type="subcellular location">
    <subcellularLocation>
        <location evidence="1">Cytoplasm</location>
    </subcellularLocation>
</comment>
<feature type="compositionally biased region" description="Basic and acidic residues" evidence="3">
    <location>
        <begin position="259"/>
        <end position="269"/>
    </location>
</feature>
<keyword evidence="2" id="KW-0963">Cytoplasm</keyword>